<dbReference type="AlphaFoldDB" id="A0A9P6N2K1"/>
<dbReference type="EMBL" id="JAAAID010000159">
    <property type="protein sequence ID" value="KAG0021434.1"/>
    <property type="molecule type" value="Genomic_DNA"/>
</dbReference>
<sequence length="251" mass="27946">MPVEYQEFKFGPKKKKLNVISKSRRGQKFVYLPAVLKVFTIQDTAGFEAVGELVADGVNIDYILDDNDKIIPHCPGCVIELVYEAAHYGATSLAPYATPRTPMSLNGSVNQLSIKNKVPTDLDLTKPMSTTLTRRPTTDIQRLLNTLNPDIEQAVQSGRPLNAEATEDLIRKHLAAPTNVNNTQQYIAHNVGMLVQGVGKLKLQGNVLEQLAHKIIEMQQQALDRLALIKSKTEAILTQNYELLEYTIPRL</sequence>
<name>A0A9P6N2K1_9FUNG</name>
<reference evidence="1" key="1">
    <citation type="journal article" date="2020" name="Fungal Divers.">
        <title>Resolving the Mortierellaceae phylogeny through synthesis of multi-gene phylogenetics and phylogenomics.</title>
        <authorList>
            <person name="Vandepol N."/>
            <person name="Liber J."/>
            <person name="Desiro A."/>
            <person name="Na H."/>
            <person name="Kennedy M."/>
            <person name="Barry K."/>
            <person name="Grigoriev I.V."/>
            <person name="Miller A.N."/>
            <person name="O'Donnell K."/>
            <person name="Stajich J.E."/>
            <person name="Bonito G."/>
        </authorList>
    </citation>
    <scope>NUCLEOTIDE SEQUENCE</scope>
    <source>
        <strain evidence="1">NRRL 2769</strain>
    </source>
</reference>
<comment type="caution">
    <text evidence="1">The sequence shown here is derived from an EMBL/GenBank/DDBJ whole genome shotgun (WGS) entry which is preliminary data.</text>
</comment>
<organism evidence="1 2">
    <name type="scientific">Entomortierella chlamydospora</name>
    <dbReference type="NCBI Taxonomy" id="101097"/>
    <lineage>
        <taxon>Eukaryota</taxon>
        <taxon>Fungi</taxon>
        <taxon>Fungi incertae sedis</taxon>
        <taxon>Mucoromycota</taxon>
        <taxon>Mortierellomycotina</taxon>
        <taxon>Mortierellomycetes</taxon>
        <taxon>Mortierellales</taxon>
        <taxon>Mortierellaceae</taxon>
        <taxon>Entomortierella</taxon>
    </lineage>
</organism>
<evidence type="ECO:0000313" key="1">
    <source>
        <dbReference type="EMBL" id="KAG0021434.1"/>
    </source>
</evidence>
<evidence type="ECO:0000313" key="2">
    <source>
        <dbReference type="Proteomes" id="UP000703661"/>
    </source>
</evidence>
<proteinExistence type="predicted"/>
<keyword evidence="2" id="KW-1185">Reference proteome</keyword>
<accession>A0A9P6N2K1</accession>
<feature type="non-terminal residue" evidence="1">
    <location>
        <position position="251"/>
    </location>
</feature>
<gene>
    <name evidence="1" type="ORF">BGZ80_002402</name>
</gene>
<protein>
    <submittedName>
        <fullName evidence="1">Uncharacterized protein</fullName>
    </submittedName>
</protein>
<dbReference type="Proteomes" id="UP000703661">
    <property type="component" value="Unassembled WGS sequence"/>
</dbReference>